<feature type="chain" id="PRO_5022040875" evidence="1">
    <location>
        <begin position="21"/>
        <end position="78"/>
    </location>
</feature>
<gene>
    <name evidence="2" type="ORF">EVB02_03260</name>
</gene>
<keyword evidence="1" id="KW-0732">Signal</keyword>
<proteinExistence type="predicted"/>
<comment type="caution">
    <text evidence="2">The sequence shown here is derived from an EMBL/GenBank/DDBJ whole genome shotgun (WGS) entry which is preliminary data.</text>
</comment>
<sequence>MKLNYICVLLLFTLSTSVGCVRGSLTPGEEAAELSKFCASVASQLPSVDEIILSDDNLISFGECMSDHGYIDQIHRNN</sequence>
<reference evidence="2 3" key="1">
    <citation type="submission" date="2019-02" db="EMBL/GenBank/DDBJ databases">
        <title>Prokaryotic population dynamics and viral predation in marine succession experiment using metagenomics: the confinement effect.</title>
        <authorList>
            <person name="Haro-Moreno J.M."/>
            <person name="Rodriguez-Valera F."/>
            <person name="Lopez-Perez M."/>
        </authorList>
    </citation>
    <scope>NUCLEOTIDE SEQUENCE [LARGE SCALE GENOMIC DNA]</scope>
    <source>
        <strain evidence="2">MED-G169</strain>
    </source>
</reference>
<evidence type="ECO:0000313" key="2">
    <source>
        <dbReference type="EMBL" id="RZO05583.1"/>
    </source>
</evidence>
<feature type="signal peptide" evidence="1">
    <location>
        <begin position="1"/>
        <end position="20"/>
    </location>
</feature>
<evidence type="ECO:0000313" key="3">
    <source>
        <dbReference type="Proteomes" id="UP000318148"/>
    </source>
</evidence>
<accession>A0A520LKU3</accession>
<dbReference type="Proteomes" id="UP000318148">
    <property type="component" value="Unassembled WGS sequence"/>
</dbReference>
<protein>
    <submittedName>
        <fullName evidence="2">Uncharacterized protein</fullName>
    </submittedName>
</protein>
<evidence type="ECO:0000256" key="1">
    <source>
        <dbReference type="SAM" id="SignalP"/>
    </source>
</evidence>
<dbReference type="PROSITE" id="PS51257">
    <property type="entry name" value="PROKAR_LIPOPROTEIN"/>
    <property type="match status" value="1"/>
</dbReference>
<organism evidence="2 3">
    <name type="scientific">SAR92 clade bacterium</name>
    <dbReference type="NCBI Taxonomy" id="2315479"/>
    <lineage>
        <taxon>Bacteria</taxon>
        <taxon>Pseudomonadati</taxon>
        <taxon>Pseudomonadota</taxon>
        <taxon>Gammaproteobacteria</taxon>
        <taxon>Cellvibrionales</taxon>
        <taxon>Porticoccaceae</taxon>
        <taxon>SAR92 clade</taxon>
    </lineage>
</organism>
<dbReference type="EMBL" id="SHBO01000039">
    <property type="protein sequence ID" value="RZO05583.1"/>
    <property type="molecule type" value="Genomic_DNA"/>
</dbReference>
<dbReference type="AlphaFoldDB" id="A0A520LKU3"/>
<name>A0A520LKU3_9GAMM</name>